<proteinExistence type="predicted"/>
<reference evidence="1" key="1">
    <citation type="submission" date="2022-06" db="EMBL/GenBank/DDBJ databases">
        <title>Uncovering the hologenomic basis of an extraordinary plant invasion.</title>
        <authorList>
            <person name="Bieker V.C."/>
            <person name="Martin M.D."/>
            <person name="Gilbert T."/>
            <person name="Hodgins K."/>
            <person name="Battlay P."/>
            <person name="Petersen B."/>
            <person name="Wilson J."/>
        </authorList>
    </citation>
    <scope>NUCLEOTIDE SEQUENCE</scope>
    <source>
        <strain evidence="1">AA19_3_7</strain>
        <tissue evidence="1">Leaf</tissue>
    </source>
</reference>
<gene>
    <name evidence="1" type="ORF">M8C21_026490</name>
</gene>
<dbReference type="Proteomes" id="UP001206925">
    <property type="component" value="Unassembled WGS sequence"/>
</dbReference>
<evidence type="ECO:0000313" key="2">
    <source>
        <dbReference type="Proteomes" id="UP001206925"/>
    </source>
</evidence>
<organism evidence="1 2">
    <name type="scientific">Ambrosia artemisiifolia</name>
    <name type="common">Common ragweed</name>
    <dbReference type="NCBI Taxonomy" id="4212"/>
    <lineage>
        <taxon>Eukaryota</taxon>
        <taxon>Viridiplantae</taxon>
        <taxon>Streptophyta</taxon>
        <taxon>Embryophyta</taxon>
        <taxon>Tracheophyta</taxon>
        <taxon>Spermatophyta</taxon>
        <taxon>Magnoliopsida</taxon>
        <taxon>eudicotyledons</taxon>
        <taxon>Gunneridae</taxon>
        <taxon>Pentapetalae</taxon>
        <taxon>asterids</taxon>
        <taxon>campanulids</taxon>
        <taxon>Asterales</taxon>
        <taxon>Asteraceae</taxon>
        <taxon>Asteroideae</taxon>
        <taxon>Heliantheae alliance</taxon>
        <taxon>Heliantheae</taxon>
        <taxon>Ambrosia</taxon>
    </lineage>
</organism>
<evidence type="ECO:0000313" key="1">
    <source>
        <dbReference type="EMBL" id="KAI7755948.1"/>
    </source>
</evidence>
<name>A0AAD5D7S6_AMBAR</name>
<protein>
    <submittedName>
        <fullName evidence="1">Uncharacterized protein</fullName>
    </submittedName>
</protein>
<dbReference type="AlphaFoldDB" id="A0AAD5D7S6"/>
<comment type="caution">
    <text evidence="1">The sequence shown here is derived from an EMBL/GenBank/DDBJ whole genome shotgun (WGS) entry which is preliminary data.</text>
</comment>
<dbReference type="EMBL" id="JAMZMK010000690">
    <property type="protein sequence ID" value="KAI7755948.1"/>
    <property type="molecule type" value="Genomic_DNA"/>
</dbReference>
<feature type="non-terminal residue" evidence="1">
    <location>
        <position position="1"/>
    </location>
</feature>
<sequence length="125" mass="14560">MFPVVDANPRLDDLDSHTQLYLAGRVRKDKQTGTYNTQQYEQQIGALDALGCAITNMRKHMKNLKRYSKAVDQDEEFFQDIKRRKALEQAYMAAENNMWNNTRYATDADMDLLLKTLTPTFFSEL</sequence>
<keyword evidence="2" id="KW-1185">Reference proteome</keyword>
<accession>A0AAD5D7S6</accession>